<name>I3Y8P4_THIV6</name>
<reference evidence="1 3" key="1">
    <citation type="submission" date="2012-06" db="EMBL/GenBank/DDBJ databases">
        <title>Complete sequence of Thiocystis violascens DSM 198.</title>
        <authorList>
            <consortium name="US DOE Joint Genome Institute"/>
            <person name="Lucas S."/>
            <person name="Han J."/>
            <person name="Lapidus A."/>
            <person name="Cheng J.-F."/>
            <person name="Goodwin L."/>
            <person name="Pitluck S."/>
            <person name="Peters L."/>
            <person name="Ovchinnikova G."/>
            <person name="Teshima H."/>
            <person name="Detter J.C."/>
            <person name="Han C."/>
            <person name="Tapia R."/>
            <person name="Land M."/>
            <person name="Hauser L."/>
            <person name="Kyrpides N."/>
            <person name="Ivanova N."/>
            <person name="Pagani I."/>
            <person name="Vogl K."/>
            <person name="Liu Z."/>
            <person name="Frigaard N.-U."/>
            <person name="Bryant D."/>
            <person name="Woyke T."/>
        </authorList>
    </citation>
    <scope>NUCLEOTIDE SEQUENCE [LARGE SCALE GENOMIC DNA]</scope>
    <source>
        <strain evidence="3">ATCC 17096 / DSM 198 / 6111</strain>
        <strain evidence="1">DSM 198</strain>
    </source>
</reference>
<dbReference type="KEGG" id="tvi:Thivi_1350"/>
<dbReference type="eggNOG" id="ENOG502ZSXZ">
    <property type="taxonomic scope" value="Bacteria"/>
</dbReference>
<evidence type="ECO:0000313" key="3">
    <source>
        <dbReference type="Proteomes" id="UP000006062"/>
    </source>
</evidence>
<protein>
    <submittedName>
        <fullName evidence="1">Uncharacterized protein</fullName>
    </submittedName>
</protein>
<accession>I3Y8P4</accession>
<keyword evidence="3" id="KW-1185">Reference proteome</keyword>
<dbReference type="EMBL" id="CP003154">
    <property type="protein sequence ID" value="AFL76248.1"/>
    <property type="molecule type" value="Genomic_DNA"/>
</dbReference>
<organism evidence="1 3">
    <name type="scientific">Thiocystis violascens (strain ATCC 17096 / DSM 198 / 6111)</name>
    <name type="common">Chromatium violascens</name>
    <dbReference type="NCBI Taxonomy" id="765911"/>
    <lineage>
        <taxon>Bacteria</taxon>
        <taxon>Pseudomonadati</taxon>
        <taxon>Pseudomonadota</taxon>
        <taxon>Gammaproteobacteria</taxon>
        <taxon>Chromatiales</taxon>
        <taxon>Chromatiaceae</taxon>
        <taxon>Thiocystis</taxon>
    </lineage>
</organism>
<dbReference type="HOGENOM" id="CLU_2703698_0_0_6"/>
<evidence type="ECO:0000313" key="1">
    <source>
        <dbReference type="EMBL" id="AFL73362.1"/>
    </source>
</evidence>
<dbReference type="Proteomes" id="UP000006062">
    <property type="component" value="Chromosome"/>
</dbReference>
<gene>
    <name evidence="1" type="ordered locus">Thivi_1350</name>
    <name evidence="2" type="ordered locus">Thivi_4447</name>
</gene>
<dbReference type="RefSeq" id="WP_014777839.1">
    <property type="nucleotide sequence ID" value="NC_018012.1"/>
</dbReference>
<dbReference type="AlphaFoldDB" id="I3Y8P4"/>
<sequence length="73" mass="7414">MSSYPLHTLRALLRTSSARRGVVVRCSATAVQVATASGLVRAQASGALSVGQSVNVRDGAAFPAANPTQAYAV</sequence>
<evidence type="ECO:0000313" key="2">
    <source>
        <dbReference type="EMBL" id="AFL76248.1"/>
    </source>
</evidence>
<dbReference type="EMBL" id="CP003154">
    <property type="protein sequence ID" value="AFL73362.1"/>
    <property type="molecule type" value="Genomic_DNA"/>
</dbReference>
<dbReference type="KEGG" id="tvi:Thivi_4447"/>
<proteinExistence type="predicted"/>